<evidence type="ECO:0000256" key="2">
    <source>
        <dbReference type="ARBA" id="ARBA00022723"/>
    </source>
</evidence>
<dbReference type="SUPFAM" id="SSF47473">
    <property type="entry name" value="EF-hand"/>
    <property type="match status" value="2"/>
</dbReference>
<organism evidence="13 14">
    <name type="scientific">Oryzias javanicus</name>
    <name type="common">Javanese ricefish</name>
    <name type="synonym">Aplocheilus javanicus</name>
    <dbReference type="NCBI Taxonomy" id="123683"/>
    <lineage>
        <taxon>Eukaryota</taxon>
        <taxon>Metazoa</taxon>
        <taxon>Chordata</taxon>
        <taxon>Craniata</taxon>
        <taxon>Vertebrata</taxon>
        <taxon>Euteleostomi</taxon>
        <taxon>Actinopterygii</taxon>
        <taxon>Neopterygii</taxon>
        <taxon>Teleostei</taxon>
        <taxon>Neoteleostei</taxon>
        <taxon>Acanthomorphata</taxon>
        <taxon>Ovalentaria</taxon>
        <taxon>Atherinomorphae</taxon>
        <taxon>Beloniformes</taxon>
        <taxon>Adrianichthyidae</taxon>
        <taxon>Oryziinae</taxon>
        <taxon>Oryzias</taxon>
    </lineage>
</organism>
<gene>
    <name evidence="13" type="ORF">OJAV_G00070010</name>
</gene>
<evidence type="ECO:0000256" key="11">
    <source>
        <dbReference type="SAM" id="MobiDB-lite"/>
    </source>
</evidence>
<dbReference type="EMBL" id="CM012443">
    <property type="protein sequence ID" value="RVE71045.1"/>
    <property type="molecule type" value="Genomic_DNA"/>
</dbReference>
<dbReference type="OrthoDB" id="9978834at2759"/>
<keyword evidence="7" id="KW-0325">Glycoprotein</keyword>
<feature type="domain" description="EF-hand" evidence="12">
    <location>
        <begin position="124"/>
        <end position="159"/>
    </location>
</feature>
<sequence length="388" mass="45316">MMVFTNLTCGEPSLPTRLLSVRRSRAGPKTAMAVWRNLWSRNLLALCVCVYVLLHAINARPANMSASKDKVPVSKDKDENEILPPDHLNGLKMERDGHLNKDFHQEVFLGKDMEEFDEDSEPRRNRKKLIEIFTKVDANKDRSVSAKEMQHWIMEKTKEHFQEAQTENKNSFRAVDPDGDGRVTWDEYRVKFLASKGFNEKEMAEKIKKNEDLKLDEETQEVLESLKDRWFQADNNPTDQLLNEEEFLSFLHPEHSRGMLQYMVKEIVRDLDQDGDKKLTVSEFISLPFGTVENQHAQDVDDDWVKERKKEFEDVIDANHDGIVTMAELEEYMDPMNEHNALNEAKQMIAVADENQNSHLELEEILRYSEYFTGSKLMDYARNVHEEF</sequence>
<evidence type="ECO:0000256" key="5">
    <source>
        <dbReference type="ARBA" id="ARBA00022837"/>
    </source>
</evidence>
<evidence type="ECO:0000259" key="12">
    <source>
        <dbReference type="PROSITE" id="PS50222"/>
    </source>
</evidence>
<dbReference type="FunFam" id="1.10.238.10:FF:000207">
    <property type="entry name" value="Putative 45 kDa calcium-binding protein"/>
    <property type="match status" value="1"/>
</dbReference>
<protein>
    <recommendedName>
        <fullName evidence="9">45 kDa calcium-binding protein</fullName>
    </recommendedName>
    <alternativeName>
        <fullName evidence="10">Stromal cell-derived factor 4</fullName>
    </alternativeName>
</protein>
<name>A0A437D7A6_ORYJA</name>
<reference evidence="13 14" key="2">
    <citation type="submission" date="2019-01" db="EMBL/GenBank/DDBJ databases">
        <title>A chromosome length genome reference of the Java medaka (oryzias javanicus).</title>
        <authorList>
            <person name="Herpin A."/>
            <person name="Takehana Y."/>
            <person name="Naruse K."/>
            <person name="Ansai S."/>
            <person name="Kawaguchi M."/>
        </authorList>
    </citation>
    <scope>NUCLEOTIDE SEQUENCE [LARGE SCALE GENOMIC DNA]</scope>
    <source>
        <strain evidence="13">RS831</strain>
        <tissue evidence="13">Whole body</tissue>
    </source>
</reference>
<dbReference type="Proteomes" id="UP000283210">
    <property type="component" value="Chromosome 7"/>
</dbReference>
<dbReference type="Gene3D" id="1.10.238.10">
    <property type="entry name" value="EF-hand"/>
    <property type="match status" value="3"/>
</dbReference>
<evidence type="ECO:0000256" key="6">
    <source>
        <dbReference type="ARBA" id="ARBA00023034"/>
    </source>
</evidence>
<keyword evidence="4" id="KW-0677">Repeat</keyword>
<dbReference type="PANTHER" id="PTHR10827:SF98">
    <property type="entry name" value="45 KDA CALCIUM-BINDING PROTEIN"/>
    <property type="match status" value="1"/>
</dbReference>
<keyword evidence="3" id="KW-0732">Signal</keyword>
<dbReference type="GO" id="GO:0005509">
    <property type="term" value="F:calcium ion binding"/>
    <property type="evidence" value="ECO:0007669"/>
    <property type="project" value="InterPro"/>
</dbReference>
<dbReference type="GO" id="GO:0017156">
    <property type="term" value="P:calcium-ion regulated exocytosis"/>
    <property type="evidence" value="ECO:0007669"/>
    <property type="project" value="TreeGrafter"/>
</dbReference>
<dbReference type="InterPro" id="IPR002048">
    <property type="entry name" value="EF_hand_dom"/>
</dbReference>
<evidence type="ECO:0000313" key="14">
    <source>
        <dbReference type="Proteomes" id="UP000283210"/>
    </source>
</evidence>
<dbReference type="GO" id="GO:0005796">
    <property type="term" value="C:Golgi lumen"/>
    <property type="evidence" value="ECO:0007669"/>
    <property type="project" value="UniProtKB-SubCell"/>
</dbReference>
<dbReference type="PROSITE" id="PS50222">
    <property type="entry name" value="EF_HAND_2"/>
    <property type="match status" value="4"/>
</dbReference>
<keyword evidence="6" id="KW-0333">Golgi apparatus</keyword>
<dbReference type="PROSITE" id="PS00018">
    <property type="entry name" value="EF_HAND_1"/>
    <property type="match status" value="4"/>
</dbReference>
<evidence type="ECO:0000256" key="10">
    <source>
        <dbReference type="ARBA" id="ARBA00031511"/>
    </source>
</evidence>
<dbReference type="PANTHER" id="PTHR10827">
    <property type="entry name" value="RETICULOCALBIN"/>
    <property type="match status" value="1"/>
</dbReference>
<evidence type="ECO:0000256" key="4">
    <source>
        <dbReference type="ARBA" id="ARBA00022737"/>
    </source>
</evidence>
<accession>A0A437D7A6</accession>
<keyword evidence="5" id="KW-0106">Calcium</keyword>
<keyword evidence="14" id="KW-1185">Reference proteome</keyword>
<reference evidence="13 14" key="1">
    <citation type="submission" date="2018-11" db="EMBL/GenBank/DDBJ databases">
        <authorList>
            <person name="Lopez-Roques C."/>
            <person name="Donnadieu C."/>
            <person name="Bouchez O."/>
            <person name="Klopp C."/>
            <person name="Cabau C."/>
            <person name="Zahm M."/>
        </authorList>
    </citation>
    <scope>NUCLEOTIDE SEQUENCE [LARGE SCALE GENOMIC DNA]</scope>
    <source>
        <strain evidence="13">RS831</strain>
        <tissue evidence="13">Whole body</tissue>
    </source>
</reference>
<comment type="similarity">
    <text evidence="1">Belongs to the CREC family.</text>
</comment>
<evidence type="ECO:0000256" key="3">
    <source>
        <dbReference type="ARBA" id="ARBA00022729"/>
    </source>
</evidence>
<dbReference type="Pfam" id="PF13499">
    <property type="entry name" value="EF-hand_7"/>
    <property type="match status" value="2"/>
</dbReference>
<evidence type="ECO:0000256" key="8">
    <source>
        <dbReference type="ARBA" id="ARBA00023769"/>
    </source>
</evidence>
<feature type="region of interest" description="Disordered" evidence="11">
    <location>
        <begin position="68"/>
        <end position="89"/>
    </location>
</feature>
<dbReference type="CDD" id="cd16225">
    <property type="entry name" value="EFh_CREC_cab45"/>
    <property type="match status" value="1"/>
</dbReference>
<dbReference type="AlphaFoldDB" id="A0A437D7A6"/>
<dbReference type="FunFam" id="1.10.238.10:FF:000120">
    <property type="entry name" value="45 kDa calcium-binding protein"/>
    <property type="match status" value="1"/>
</dbReference>
<evidence type="ECO:0000313" key="13">
    <source>
        <dbReference type="EMBL" id="RVE71045.1"/>
    </source>
</evidence>
<proteinExistence type="inferred from homology"/>
<keyword evidence="2" id="KW-0479">Metal-binding</keyword>
<evidence type="ECO:0000256" key="1">
    <source>
        <dbReference type="ARBA" id="ARBA00006431"/>
    </source>
</evidence>
<comment type="subcellular location">
    <subcellularLocation>
        <location evidence="8">Golgi apparatus lumen</location>
    </subcellularLocation>
</comment>
<evidence type="ECO:0000256" key="7">
    <source>
        <dbReference type="ARBA" id="ARBA00023180"/>
    </source>
</evidence>
<dbReference type="Pfam" id="PF13202">
    <property type="entry name" value="EF-hand_5"/>
    <property type="match status" value="1"/>
</dbReference>
<feature type="domain" description="EF-hand" evidence="12">
    <location>
        <begin position="264"/>
        <end position="294"/>
    </location>
</feature>
<feature type="compositionally biased region" description="Basic and acidic residues" evidence="11">
    <location>
        <begin position="68"/>
        <end position="80"/>
    </location>
</feature>
<dbReference type="InterPro" id="IPR011992">
    <property type="entry name" value="EF-hand-dom_pair"/>
</dbReference>
<dbReference type="InterPro" id="IPR018247">
    <property type="entry name" value="EF_Hand_1_Ca_BS"/>
</dbReference>
<dbReference type="GO" id="GO:0005783">
    <property type="term" value="C:endoplasmic reticulum"/>
    <property type="evidence" value="ECO:0007669"/>
    <property type="project" value="TreeGrafter"/>
</dbReference>
<dbReference type="SMART" id="SM00054">
    <property type="entry name" value="EFh"/>
    <property type="match status" value="5"/>
</dbReference>
<feature type="domain" description="EF-hand" evidence="12">
    <location>
        <begin position="304"/>
        <end position="339"/>
    </location>
</feature>
<dbReference type="InterPro" id="IPR027240">
    <property type="entry name" value="CAB45_EFh"/>
</dbReference>
<evidence type="ECO:0000256" key="9">
    <source>
        <dbReference type="ARBA" id="ARBA00023817"/>
    </source>
</evidence>
<feature type="domain" description="EF-hand" evidence="12">
    <location>
        <begin position="163"/>
        <end position="198"/>
    </location>
</feature>